<dbReference type="Proteomes" id="UP001143910">
    <property type="component" value="Unassembled WGS sequence"/>
</dbReference>
<gene>
    <name evidence="1" type="ORF">NQ176_g4246</name>
</gene>
<comment type="caution">
    <text evidence="1">The sequence shown here is derived from an EMBL/GenBank/DDBJ whole genome shotgun (WGS) entry which is preliminary data.</text>
</comment>
<protein>
    <submittedName>
        <fullName evidence="1">Uncharacterized protein</fullName>
    </submittedName>
</protein>
<reference evidence="1" key="1">
    <citation type="submission" date="2022-08" db="EMBL/GenBank/DDBJ databases">
        <title>Genome Sequence of Lecanicillium fungicola.</title>
        <authorList>
            <person name="Buettner E."/>
        </authorList>
    </citation>
    <scope>NUCLEOTIDE SEQUENCE</scope>
    <source>
        <strain evidence="1">Babe33</strain>
    </source>
</reference>
<accession>A0ACC1NGM2</accession>
<name>A0ACC1NGM2_9HYPO</name>
<organism evidence="1 2">
    <name type="scientific">Zarea fungicola</name>
    <dbReference type="NCBI Taxonomy" id="93591"/>
    <lineage>
        <taxon>Eukaryota</taxon>
        <taxon>Fungi</taxon>
        <taxon>Dikarya</taxon>
        <taxon>Ascomycota</taxon>
        <taxon>Pezizomycotina</taxon>
        <taxon>Sordariomycetes</taxon>
        <taxon>Hypocreomycetidae</taxon>
        <taxon>Hypocreales</taxon>
        <taxon>Cordycipitaceae</taxon>
        <taxon>Zarea</taxon>
    </lineage>
</organism>
<proteinExistence type="predicted"/>
<keyword evidence="2" id="KW-1185">Reference proteome</keyword>
<sequence length="329" mass="37417">MLQAVYEMDHNQHFEATSDYAESFAASEFTSIKTNTFLNLYDHGRRYQGVVADRYGLPNDEVEQLREGIKHRLYLDHILKGEYFLAPVGDRPQKIIDLGTGTGIWAMEVAEKFPSARVIGTDISAIQPGWTPPNLEYHVEDLEDEYRSWTSIYNDADLVHCRFFIQVSRNPKRIIDNIFECLKPGGWIECHDIIPLVYSHDGSVGKEHPMNKIYGLVAGPFSEVYKWNLPVVHTLPALLREAGFVNVTTQKTEIPIGAWPSEHNRREMGLFQQAIVLDFALAVLAKRNILGLDQDEAAELGQQVLDAVHDPKIHACTDWADVWAQKPFE</sequence>
<evidence type="ECO:0000313" key="2">
    <source>
        <dbReference type="Proteomes" id="UP001143910"/>
    </source>
</evidence>
<evidence type="ECO:0000313" key="1">
    <source>
        <dbReference type="EMBL" id="KAJ2977666.1"/>
    </source>
</evidence>
<dbReference type="EMBL" id="JANJQO010000449">
    <property type="protein sequence ID" value="KAJ2977666.1"/>
    <property type="molecule type" value="Genomic_DNA"/>
</dbReference>